<accession>A0A1Q9AU59</accession>
<protein>
    <submittedName>
        <fullName evidence="5">Taurine catabolism dioxygenase TauD</fullName>
    </submittedName>
</protein>
<dbReference type="GO" id="GO:0017000">
    <property type="term" value="P:antibiotic biosynthetic process"/>
    <property type="evidence" value="ECO:0007669"/>
    <property type="project" value="UniProtKB-KW"/>
</dbReference>
<comment type="cofactor">
    <cofactor evidence="1">
        <name>Fe(2+)</name>
        <dbReference type="ChEBI" id="CHEBI:29033"/>
    </cofactor>
</comment>
<dbReference type="GO" id="GO:0016706">
    <property type="term" value="F:2-oxoglutarate-dependent dioxygenase activity"/>
    <property type="evidence" value="ECO:0007669"/>
    <property type="project" value="UniProtKB-ARBA"/>
</dbReference>
<gene>
    <name evidence="5" type="ORF">BJF93_23305</name>
</gene>
<keyword evidence="5" id="KW-0223">Dioxygenase</keyword>
<evidence type="ECO:0000313" key="5">
    <source>
        <dbReference type="EMBL" id="OLP58949.1"/>
    </source>
</evidence>
<keyword evidence="2" id="KW-0560">Oxidoreductase</keyword>
<dbReference type="EMBL" id="MKIP01000054">
    <property type="protein sequence ID" value="OLP58949.1"/>
    <property type="molecule type" value="Genomic_DNA"/>
</dbReference>
<evidence type="ECO:0000313" key="6">
    <source>
        <dbReference type="Proteomes" id="UP000186364"/>
    </source>
</evidence>
<dbReference type="InterPro" id="IPR003819">
    <property type="entry name" value="TauD/TfdA-like"/>
</dbReference>
<sequence length="314" mass="35768">MLDIVSDAAPTTSFALSYSRLPVPNHGFDLIEAIEPDAKLIHLLDTHSLYDDLAHSGALIFRGFADTLEDFSELVTRHSARVTFDPARKTATRTTAEINAGRYAMGLHRENGNLPFNPDLQWFFCLKPANSGSQTTMCDGSRILFEMSSATRRAFESRNIRYARRLPWTNVRRFLSVELGVPEDVIDDSHLQHVNDHVEGQTYRRIDDHLIASEFVTSAITTSVFSGRKAFCNSLLGPSINYEPPRITWADGEEIEFRIWDEVRDLTERYTYDIDWQTGDVVIIDNSRVMHGRRHLDDPSRRIFGAQSYRKGAL</sequence>
<dbReference type="Proteomes" id="UP000186364">
    <property type="component" value="Unassembled WGS sequence"/>
</dbReference>
<dbReference type="InterPro" id="IPR050411">
    <property type="entry name" value="AlphaKG_dependent_hydroxylases"/>
</dbReference>
<comment type="caution">
    <text evidence="5">The sequence shown here is derived from an EMBL/GenBank/DDBJ whole genome shotgun (WGS) entry which is preliminary data.</text>
</comment>
<keyword evidence="3" id="KW-0045">Antibiotic biosynthesis</keyword>
<proteinExistence type="predicted"/>
<dbReference type="Pfam" id="PF02668">
    <property type="entry name" value="TauD"/>
    <property type="match status" value="1"/>
</dbReference>
<dbReference type="RefSeq" id="WP_075628784.1">
    <property type="nucleotide sequence ID" value="NZ_FOAM01000017.1"/>
</dbReference>
<name>A0A1Q9AU59_9HYPH</name>
<organism evidence="5 6">
    <name type="scientific">Xaviernesmea oryzae</name>
    <dbReference type="NCBI Taxonomy" id="464029"/>
    <lineage>
        <taxon>Bacteria</taxon>
        <taxon>Pseudomonadati</taxon>
        <taxon>Pseudomonadota</taxon>
        <taxon>Alphaproteobacteria</taxon>
        <taxon>Hyphomicrobiales</taxon>
        <taxon>Rhizobiaceae</taxon>
        <taxon>Rhizobium/Agrobacterium group</taxon>
        <taxon>Xaviernesmea</taxon>
    </lineage>
</organism>
<feature type="domain" description="TauD/TfdA-like" evidence="4">
    <location>
        <begin position="45"/>
        <end position="306"/>
    </location>
</feature>
<dbReference type="Gene3D" id="3.60.130.10">
    <property type="entry name" value="Clavaminate synthase-like"/>
    <property type="match status" value="1"/>
</dbReference>
<reference evidence="5 6" key="1">
    <citation type="submission" date="2016-09" db="EMBL/GenBank/DDBJ databases">
        <title>Rhizobium sp. nov., a novel species isolated from the rice rhizosphere.</title>
        <authorList>
            <person name="Zhao J."/>
            <person name="Zhang X."/>
        </authorList>
    </citation>
    <scope>NUCLEOTIDE SEQUENCE [LARGE SCALE GENOMIC DNA]</scope>
    <source>
        <strain evidence="5 6">1.7048</strain>
    </source>
</reference>
<dbReference type="OrthoDB" id="979809at2"/>
<dbReference type="AlphaFoldDB" id="A0A1Q9AU59"/>
<evidence type="ECO:0000256" key="1">
    <source>
        <dbReference type="ARBA" id="ARBA00001954"/>
    </source>
</evidence>
<keyword evidence="6" id="KW-1185">Reference proteome</keyword>
<evidence type="ECO:0000256" key="2">
    <source>
        <dbReference type="ARBA" id="ARBA00023002"/>
    </source>
</evidence>
<dbReference type="InterPro" id="IPR042098">
    <property type="entry name" value="TauD-like_sf"/>
</dbReference>
<dbReference type="PANTHER" id="PTHR10696:SF56">
    <property type="entry name" value="TAUD_TFDA-LIKE DOMAIN-CONTAINING PROTEIN"/>
    <property type="match status" value="1"/>
</dbReference>
<evidence type="ECO:0000256" key="3">
    <source>
        <dbReference type="ARBA" id="ARBA00023194"/>
    </source>
</evidence>
<dbReference type="SUPFAM" id="SSF51197">
    <property type="entry name" value="Clavaminate synthase-like"/>
    <property type="match status" value="1"/>
</dbReference>
<dbReference type="PANTHER" id="PTHR10696">
    <property type="entry name" value="GAMMA-BUTYROBETAINE HYDROXYLASE-RELATED"/>
    <property type="match status" value="1"/>
</dbReference>
<evidence type="ECO:0000259" key="4">
    <source>
        <dbReference type="Pfam" id="PF02668"/>
    </source>
</evidence>